<dbReference type="CDD" id="cd06091">
    <property type="entry name" value="KOW_NusG"/>
    <property type="match status" value="1"/>
</dbReference>
<dbReference type="InterPro" id="IPR043425">
    <property type="entry name" value="NusG-like"/>
</dbReference>
<dbReference type="Pfam" id="PF02357">
    <property type="entry name" value="NusG"/>
    <property type="match status" value="1"/>
</dbReference>
<dbReference type="GO" id="GO:0031564">
    <property type="term" value="P:transcription antitermination"/>
    <property type="evidence" value="ECO:0007669"/>
    <property type="project" value="UniProtKB-UniRule"/>
</dbReference>
<dbReference type="GO" id="GO:0006354">
    <property type="term" value="P:DNA-templated transcription elongation"/>
    <property type="evidence" value="ECO:0007669"/>
    <property type="project" value="UniProtKB-UniRule"/>
</dbReference>
<comment type="similarity">
    <text evidence="5 7">Belongs to the NusG family.</text>
</comment>
<comment type="function">
    <text evidence="5 7">Participates in transcription elongation, termination and antitermination.</text>
</comment>
<dbReference type="KEGG" id="amob:HG15A2_48890"/>
<dbReference type="CDD" id="cd09891">
    <property type="entry name" value="NGN_Bact_1"/>
    <property type="match status" value="1"/>
</dbReference>
<evidence type="ECO:0000313" key="11">
    <source>
        <dbReference type="Proteomes" id="UP000319852"/>
    </source>
</evidence>
<keyword evidence="11" id="KW-1185">Reference proteome</keyword>
<keyword evidence="3 5" id="KW-0805">Transcription regulation</keyword>
<organism evidence="10 11">
    <name type="scientific">Adhaeretor mobilis</name>
    <dbReference type="NCBI Taxonomy" id="1930276"/>
    <lineage>
        <taxon>Bacteria</taxon>
        <taxon>Pseudomonadati</taxon>
        <taxon>Planctomycetota</taxon>
        <taxon>Planctomycetia</taxon>
        <taxon>Pirellulales</taxon>
        <taxon>Lacipirellulaceae</taxon>
        <taxon>Adhaeretor</taxon>
    </lineage>
</organism>
<evidence type="ECO:0000256" key="3">
    <source>
        <dbReference type="ARBA" id="ARBA00023015"/>
    </source>
</evidence>
<evidence type="ECO:0000256" key="7">
    <source>
        <dbReference type="RuleBase" id="RU000538"/>
    </source>
</evidence>
<dbReference type="GO" id="GO:0032784">
    <property type="term" value="P:regulation of DNA-templated transcription elongation"/>
    <property type="evidence" value="ECO:0007669"/>
    <property type="project" value="InterPro"/>
</dbReference>
<dbReference type="NCBIfam" id="TIGR00922">
    <property type="entry name" value="nusG"/>
    <property type="match status" value="1"/>
</dbReference>
<dbReference type="GO" id="GO:0006353">
    <property type="term" value="P:DNA-templated transcription termination"/>
    <property type="evidence" value="ECO:0007669"/>
    <property type="project" value="UniProtKB-UniRule"/>
</dbReference>
<dbReference type="PRINTS" id="PR00338">
    <property type="entry name" value="NUSGTNSCPFCT"/>
</dbReference>
<evidence type="ECO:0000256" key="2">
    <source>
        <dbReference type="ARBA" id="ARBA00022814"/>
    </source>
</evidence>
<gene>
    <name evidence="5" type="primary">nusG</name>
    <name evidence="10" type="ORF">HG15A2_48890</name>
</gene>
<dbReference type="PANTHER" id="PTHR30265:SF2">
    <property type="entry name" value="TRANSCRIPTION TERMINATION_ANTITERMINATION PROTEIN NUSG"/>
    <property type="match status" value="1"/>
</dbReference>
<feature type="domain" description="NusG-like N-terminal" evidence="9">
    <location>
        <begin position="104"/>
        <end position="212"/>
    </location>
</feature>
<evidence type="ECO:0000256" key="8">
    <source>
        <dbReference type="SAM" id="MobiDB-lite"/>
    </source>
</evidence>
<dbReference type="InterPro" id="IPR015869">
    <property type="entry name" value="Transcrpt_antiterm_NusG_bac_CS"/>
</dbReference>
<dbReference type="SUPFAM" id="SSF82679">
    <property type="entry name" value="N-utilization substance G protein NusG, N-terminal domain"/>
    <property type="match status" value="1"/>
</dbReference>
<evidence type="ECO:0000256" key="5">
    <source>
        <dbReference type="HAMAP-Rule" id="MF_00948"/>
    </source>
</evidence>
<dbReference type="InterPro" id="IPR001062">
    <property type="entry name" value="Transcrpt_antiterm_NusG"/>
</dbReference>
<keyword evidence="2 5" id="KW-0889">Transcription antitermination</keyword>
<dbReference type="SMART" id="SM00738">
    <property type="entry name" value="NGN"/>
    <property type="match status" value="1"/>
</dbReference>
<proteinExistence type="inferred from homology"/>
<keyword evidence="1 5" id="KW-0806">Transcription termination</keyword>
<dbReference type="InterPro" id="IPR008991">
    <property type="entry name" value="Translation_prot_SH3-like_sf"/>
</dbReference>
<dbReference type="PROSITE" id="PS01014">
    <property type="entry name" value="NUSG"/>
    <property type="match status" value="1"/>
</dbReference>
<dbReference type="InterPro" id="IPR006645">
    <property type="entry name" value="NGN-like_dom"/>
</dbReference>
<feature type="compositionally biased region" description="Acidic residues" evidence="8">
    <location>
        <begin position="54"/>
        <end position="100"/>
    </location>
</feature>
<feature type="region of interest" description="Disordered" evidence="8">
    <location>
        <begin position="1"/>
        <end position="100"/>
    </location>
</feature>
<keyword evidence="4 5" id="KW-0804">Transcription</keyword>
<dbReference type="GO" id="GO:0005829">
    <property type="term" value="C:cytosol"/>
    <property type="evidence" value="ECO:0007669"/>
    <property type="project" value="TreeGrafter"/>
</dbReference>
<dbReference type="Gene3D" id="2.30.30.30">
    <property type="match status" value="1"/>
</dbReference>
<evidence type="ECO:0000256" key="1">
    <source>
        <dbReference type="ARBA" id="ARBA00022472"/>
    </source>
</evidence>
<dbReference type="InterPro" id="IPR014722">
    <property type="entry name" value="Rib_uL2_dom2"/>
</dbReference>
<dbReference type="PANTHER" id="PTHR30265">
    <property type="entry name" value="RHO-INTERACTING TRANSCRIPTION TERMINATION FACTOR NUSG"/>
    <property type="match status" value="1"/>
</dbReference>
<evidence type="ECO:0000259" key="9">
    <source>
        <dbReference type="SMART" id="SM00738"/>
    </source>
</evidence>
<reference evidence="10 11" key="1">
    <citation type="submission" date="2019-02" db="EMBL/GenBank/DDBJ databases">
        <title>Deep-cultivation of Planctomycetes and their phenomic and genomic characterization uncovers novel biology.</title>
        <authorList>
            <person name="Wiegand S."/>
            <person name="Jogler M."/>
            <person name="Boedeker C."/>
            <person name="Pinto D."/>
            <person name="Vollmers J."/>
            <person name="Rivas-Marin E."/>
            <person name="Kohn T."/>
            <person name="Peeters S.H."/>
            <person name="Heuer A."/>
            <person name="Rast P."/>
            <person name="Oberbeckmann S."/>
            <person name="Bunk B."/>
            <person name="Jeske O."/>
            <person name="Meyerdierks A."/>
            <person name="Storesund J.E."/>
            <person name="Kallscheuer N."/>
            <person name="Luecker S."/>
            <person name="Lage O.M."/>
            <person name="Pohl T."/>
            <person name="Merkel B.J."/>
            <person name="Hornburger P."/>
            <person name="Mueller R.-W."/>
            <person name="Bruemmer F."/>
            <person name="Labrenz M."/>
            <person name="Spormann A.M."/>
            <person name="Op den Camp H."/>
            <person name="Overmann J."/>
            <person name="Amann R."/>
            <person name="Jetten M.S.M."/>
            <person name="Mascher T."/>
            <person name="Medema M.H."/>
            <person name="Devos D.P."/>
            <person name="Kaster A.-K."/>
            <person name="Ovreas L."/>
            <person name="Rohde M."/>
            <person name="Galperin M.Y."/>
            <person name="Jogler C."/>
        </authorList>
    </citation>
    <scope>NUCLEOTIDE SEQUENCE [LARGE SCALE GENOMIC DNA]</scope>
    <source>
        <strain evidence="10 11">HG15A2</strain>
    </source>
</reference>
<dbReference type="SUPFAM" id="SSF50104">
    <property type="entry name" value="Translation proteins SH3-like domain"/>
    <property type="match status" value="1"/>
</dbReference>
<dbReference type="InterPro" id="IPR036735">
    <property type="entry name" value="NGN_dom_sf"/>
</dbReference>
<evidence type="ECO:0000256" key="4">
    <source>
        <dbReference type="ARBA" id="ARBA00023163"/>
    </source>
</evidence>
<protein>
    <recommendedName>
        <fullName evidence="5 6">Transcription termination/antitermination protein NusG</fullName>
    </recommendedName>
</protein>
<evidence type="ECO:0000256" key="6">
    <source>
        <dbReference type="NCBIfam" id="TIGR00922"/>
    </source>
</evidence>
<dbReference type="EMBL" id="CP036263">
    <property type="protein sequence ID" value="QDT01547.1"/>
    <property type="molecule type" value="Genomic_DNA"/>
</dbReference>
<feature type="compositionally biased region" description="Low complexity" evidence="8">
    <location>
        <begin position="33"/>
        <end position="53"/>
    </location>
</feature>
<dbReference type="HAMAP" id="MF_00948">
    <property type="entry name" value="NusG"/>
    <property type="match status" value="1"/>
</dbReference>
<dbReference type="Gene3D" id="3.30.70.940">
    <property type="entry name" value="NusG, N-terminal domain"/>
    <property type="match status" value="1"/>
</dbReference>
<evidence type="ECO:0000313" key="10">
    <source>
        <dbReference type="EMBL" id="QDT01547.1"/>
    </source>
</evidence>
<name>A0A517N335_9BACT</name>
<dbReference type="AlphaFoldDB" id="A0A517N335"/>
<dbReference type="InterPro" id="IPR047050">
    <property type="entry name" value="NGN"/>
</dbReference>
<accession>A0A517N335</accession>
<sequence length="279" mass="30773">MPSVSEELEKPVEEESAEAPASTAVEDTAPTPVEDAASEEASTVSEVESSAPGDEAEVDEIEAEEEPSAEEAEEDEAAEEEEEAGGEAEEEAVEEEEVDPDAIRMDWYILKVQSNREKSISEALRRKIAIEGLEEFFGEVVVPTEKITEFKGGKKKVVQRKLYPGYIVVHMHINDDTWFAVRETSGIGDFTGSGGKPTPMLASEVARIIHPEEEETDEAPKLDIKFKLEEAVKVKEGTFEGFEGNVSEIDDQSGKVIVMINIFGRSTPVELEYWQIEST</sequence>
<dbReference type="Proteomes" id="UP000319852">
    <property type="component" value="Chromosome"/>
</dbReference>